<dbReference type="EMBL" id="JABSTR010000008">
    <property type="protein sequence ID" value="KAH9377067.1"/>
    <property type="molecule type" value="Genomic_DNA"/>
</dbReference>
<dbReference type="PANTHER" id="PTHR21017">
    <property type="entry name" value="NIPSNAP-RELATED"/>
    <property type="match status" value="1"/>
</dbReference>
<dbReference type="InterPro" id="IPR036291">
    <property type="entry name" value="NAD(P)-bd_dom_sf"/>
</dbReference>
<evidence type="ECO:0000256" key="1">
    <source>
        <dbReference type="ARBA" id="ARBA00005291"/>
    </source>
</evidence>
<accession>A0A9J6GNU1</accession>
<gene>
    <name evidence="3" type="ORF">HPB48_011040</name>
</gene>
<dbReference type="GO" id="GO:0005739">
    <property type="term" value="C:mitochondrion"/>
    <property type="evidence" value="ECO:0007669"/>
    <property type="project" value="TreeGrafter"/>
</dbReference>
<dbReference type="Pfam" id="PF07978">
    <property type="entry name" value="NIPSNAP"/>
    <property type="match status" value="2"/>
</dbReference>
<feature type="domain" description="NIPSNAP" evidence="2">
    <location>
        <begin position="68"/>
        <end position="124"/>
    </location>
</feature>
<dbReference type="InterPro" id="IPR012577">
    <property type="entry name" value="NIPSNAP"/>
</dbReference>
<protein>
    <recommendedName>
        <fullName evidence="2">NIPSNAP domain-containing protein</fullName>
    </recommendedName>
</protein>
<dbReference type="Proteomes" id="UP000821853">
    <property type="component" value="Unassembled WGS sequence"/>
</dbReference>
<dbReference type="Gene3D" id="3.30.70.100">
    <property type="match status" value="2"/>
</dbReference>
<comment type="similarity">
    <text evidence="1">Belongs to the NipSnap family.</text>
</comment>
<feature type="domain" description="NIPSNAP" evidence="2">
    <location>
        <begin position="180"/>
        <end position="256"/>
    </location>
</feature>
<dbReference type="PANTHER" id="PTHR21017:SF17">
    <property type="entry name" value="PROTEIN NIPSNAP"/>
    <property type="match status" value="1"/>
</dbReference>
<dbReference type="GO" id="GO:0000423">
    <property type="term" value="P:mitophagy"/>
    <property type="evidence" value="ECO:0007669"/>
    <property type="project" value="UniProtKB-ARBA"/>
</dbReference>
<dbReference type="InterPro" id="IPR011008">
    <property type="entry name" value="Dimeric_a/b-barrel"/>
</dbReference>
<dbReference type="SUPFAM" id="SSF54909">
    <property type="entry name" value="Dimeric alpha+beta barrel"/>
    <property type="match status" value="2"/>
</dbReference>
<organism evidence="3 4">
    <name type="scientific">Haemaphysalis longicornis</name>
    <name type="common">Bush tick</name>
    <dbReference type="NCBI Taxonomy" id="44386"/>
    <lineage>
        <taxon>Eukaryota</taxon>
        <taxon>Metazoa</taxon>
        <taxon>Ecdysozoa</taxon>
        <taxon>Arthropoda</taxon>
        <taxon>Chelicerata</taxon>
        <taxon>Arachnida</taxon>
        <taxon>Acari</taxon>
        <taxon>Parasitiformes</taxon>
        <taxon>Ixodida</taxon>
        <taxon>Ixodoidea</taxon>
        <taxon>Ixodidae</taxon>
        <taxon>Haemaphysalinae</taxon>
        <taxon>Haemaphysalis</taxon>
    </lineage>
</organism>
<dbReference type="VEuPathDB" id="VectorBase:HLOH_041414"/>
<evidence type="ECO:0000259" key="2">
    <source>
        <dbReference type="Pfam" id="PF07978"/>
    </source>
</evidence>
<dbReference type="Gene3D" id="3.40.50.720">
    <property type="entry name" value="NAD(P)-binding Rossmann-like Domain"/>
    <property type="match status" value="1"/>
</dbReference>
<evidence type="ECO:0000313" key="4">
    <source>
        <dbReference type="Proteomes" id="UP000821853"/>
    </source>
</evidence>
<reference evidence="3 4" key="1">
    <citation type="journal article" date="2020" name="Cell">
        <title>Large-Scale Comparative Analyses of Tick Genomes Elucidate Their Genetic Diversity and Vector Capacities.</title>
        <authorList>
            <consortium name="Tick Genome and Microbiome Consortium (TIGMIC)"/>
            <person name="Jia N."/>
            <person name="Wang J."/>
            <person name="Shi W."/>
            <person name="Du L."/>
            <person name="Sun Y."/>
            <person name="Zhan W."/>
            <person name="Jiang J.F."/>
            <person name="Wang Q."/>
            <person name="Zhang B."/>
            <person name="Ji P."/>
            <person name="Bell-Sakyi L."/>
            <person name="Cui X.M."/>
            <person name="Yuan T.T."/>
            <person name="Jiang B.G."/>
            <person name="Yang W.F."/>
            <person name="Lam T.T."/>
            <person name="Chang Q.C."/>
            <person name="Ding S.J."/>
            <person name="Wang X.J."/>
            <person name="Zhu J.G."/>
            <person name="Ruan X.D."/>
            <person name="Zhao L."/>
            <person name="Wei J.T."/>
            <person name="Ye R.Z."/>
            <person name="Que T.C."/>
            <person name="Du C.H."/>
            <person name="Zhou Y.H."/>
            <person name="Cheng J.X."/>
            <person name="Dai P.F."/>
            <person name="Guo W.B."/>
            <person name="Han X.H."/>
            <person name="Huang E.J."/>
            <person name="Li L.F."/>
            <person name="Wei W."/>
            <person name="Gao Y.C."/>
            <person name="Liu J.Z."/>
            <person name="Shao H.Z."/>
            <person name="Wang X."/>
            <person name="Wang C.C."/>
            <person name="Yang T.C."/>
            <person name="Huo Q.B."/>
            <person name="Li W."/>
            <person name="Chen H.Y."/>
            <person name="Chen S.E."/>
            <person name="Zhou L.G."/>
            <person name="Ni X.B."/>
            <person name="Tian J.H."/>
            <person name="Sheng Y."/>
            <person name="Liu T."/>
            <person name="Pan Y.S."/>
            <person name="Xia L.Y."/>
            <person name="Li J."/>
            <person name="Zhao F."/>
            <person name="Cao W.C."/>
        </authorList>
    </citation>
    <scope>NUCLEOTIDE SEQUENCE [LARGE SCALE GENOMIC DNA]</scope>
    <source>
        <strain evidence="3">HaeL-2018</strain>
    </source>
</reference>
<comment type="caution">
    <text evidence="3">The sequence shown here is derived from an EMBL/GenBank/DDBJ whole genome shotgun (WGS) entry which is preliminary data.</text>
</comment>
<dbReference type="Pfam" id="PF13561">
    <property type="entry name" value="adh_short_C2"/>
    <property type="match status" value="1"/>
</dbReference>
<proteinExistence type="inferred from homology"/>
<keyword evidence="4" id="KW-1185">Reference proteome</keyword>
<name>A0A9J6GNU1_HAELO</name>
<sequence>MASLCGIKRFLAPSSLSLGSHIARALGTSSCRQANSSDGWLSKLLHVRKIEPGKDSHSRLLSDTEVVYELQIHDVKPDGVQPYLKGYETYCQLLASKAPDCELVGSWQVVIGDQDQYLHIWRFKQGWRSAHSSIHLCNTDDDLVKLQTDESKYLRARQNQYMLPFSFWGNPEPKHHGGMYEIRSYVLKPGTMIEWGNNWARGITFRKANAVAGFFSQIGQLYMVHHVWTYKDLQARKEIREDNWRKPGWDECVAYTGGSNGLGRTLCLELARRGARVVIACRTRLRRDSTAFFLREKTGSFNVRVMYMDLTNLESVREFAKELIASEERLDCIVNNAGNNIATHVLGVVRHEVCARYNTQLAKMYVRIAIVAGCTTTTRTKE</sequence>
<dbReference type="FunFam" id="3.30.70.100:FF:000046">
    <property type="entry name" value="Nipsnap, isoform F"/>
    <property type="match status" value="1"/>
</dbReference>
<dbReference type="AlphaFoldDB" id="A0A9J6GNU1"/>
<dbReference type="OrthoDB" id="10262843at2759"/>
<dbReference type="InterPro" id="IPR002347">
    <property type="entry name" value="SDR_fam"/>
</dbReference>
<dbReference type="SUPFAM" id="SSF51735">
    <property type="entry name" value="NAD(P)-binding Rossmann-fold domains"/>
    <property type="match status" value="1"/>
</dbReference>
<evidence type="ECO:0000313" key="3">
    <source>
        <dbReference type="EMBL" id="KAH9377067.1"/>
    </source>
</evidence>
<dbReference type="InterPro" id="IPR051557">
    <property type="entry name" value="NipSnap_domain"/>
</dbReference>